<name>A0ABD5SLG2_9EURY</name>
<accession>A0ABD5SLG2</accession>
<proteinExistence type="predicted"/>
<dbReference type="RefSeq" id="WP_273737524.1">
    <property type="nucleotide sequence ID" value="NZ_JAQIVI010000082.1"/>
</dbReference>
<dbReference type="EMBL" id="JBHSWV010000082">
    <property type="protein sequence ID" value="MFC6764457.1"/>
    <property type="molecule type" value="Genomic_DNA"/>
</dbReference>
<sequence length="41" mass="4241">MAARLGPSIVRVREGDHSPEPTAGPNVPGPLSSPSSPYRTV</sequence>
<reference evidence="2 3" key="1">
    <citation type="journal article" date="2019" name="Int. J. Syst. Evol. Microbiol.">
        <title>The Global Catalogue of Microorganisms (GCM) 10K type strain sequencing project: providing services to taxonomists for standard genome sequencing and annotation.</title>
        <authorList>
            <consortium name="The Broad Institute Genomics Platform"/>
            <consortium name="The Broad Institute Genome Sequencing Center for Infectious Disease"/>
            <person name="Wu L."/>
            <person name="Ma J."/>
        </authorList>
    </citation>
    <scope>NUCLEOTIDE SEQUENCE [LARGE SCALE GENOMIC DNA]</scope>
    <source>
        <strain evidence="2 3">LMG 29247</strain>
    </source>
</reference>
<gene>
    <name evidence="2" type="ORF">ACFQE6_05235</name>
</gene>
<evidence type="ECO:0000313" key="3">
    <source>
        <dbReference type="Proteomes" id="UP001596383"/>
    </source>
</evidence>
<protein>
    <submittedName>
        <fullName evidence="2">Uncharacterized protein</fullName>
    </submittedName>
</protein>
<dbReference type="AlphaFoldDB" id="A0ABD5SLG2"/>
<organism evidence="2 3">
    <name type="scientific">Natrinema soli</name>
    <dbReference type="NCBI Taxonomy" id="1930624"/>
    <lineage>
        <taxon>Archaea</taxon>
        <taxon>Methanobacteriati</taxon>
        <taxon>Methanobacteriota</taxon>
        <taxon>Stenosarchaea group</taxon>
        <taxon>Halobacteria</taxon>
        <taxon>Halobacteriales</taxon>
        <taxon>Natrialbaceae</taxon>
        <taxon>Natrinema</taxon>
    </lineage>
</organism>
<comment type="caution">
    <text evidence="2">The sequence shown here is derived from an EMBL/GenBank/DDBJ whole genome shotgun (WGS) entry which is preliminary data.</text>
</comment>
<feature type="region of interest" description="Disordered" evidence="1">
    <location>
        <begin position="1"/>
        <end position="41"/>
    </location>
</feature>
<keyword evidence="3" id="KW-1185">Reference proteome</keyword>
<dbReference type="Proteomes" id="UP001596383">
    <property type="component" value="Unassembled WGS sequence"/>
</dbReference>
<evidence type="ECO:0000256" key="1">
    <source>
        <dbReference type="SAM" id="MobiDB-lite"/>
    </source>
</evidence>
<evidence type="ECO:0000313" key="2">
    <source>
        <dbReference type="EMBL" id="MFC6764457.1"/>
    </source>
</evidence>
<feature type="compositionally biased region" description="Polar residues" evidence="1">
    <location>
        <begin position="32"/>
        <end position="41"/>
    </location>
</feature>